<proteinExistence type="predicted"/>
<dbReference type="EMBL" id="CP029189">
    <property type="protein sequence ID" value="QES56790.1"/>
    <property type="molecule type" value="Genomic_DNA"/>
</dbReference>
<evidence type="ECO:0000313" key="2">
    <source>
        <dbReference type="Proteomes" id="UP000324101"/>
    </source>
</evidence>
<organism evidence="1 2">
    <name type="scientific">Streptomyces venezuelae</name>
    <dbReference type="NCBI Taxonomy" id="54571"/>
    <lineage>
        <taxon>Bacteria</taxon>
        <taxon>Bacillati</taxon>
        <taxon>Actinomycetota</taxon>
        <taxon>Actinomycetes</taxon>
        <taxon>Kitasatosporales</taxon>
        <taxon>Streptomycetaceae</taxon>
        <taxon>Streptomyces</taxon>
    </lineage>
</organism>
<sequence>MYEMVDALVRAGGRFRPRPTPLGDDAFWPTKTDQRCSMETPIDFAVARSVPGQPADLGFDEDDDMISCGLCWATITGANHRPGTTWGAPGG</sequence>
<reference evidence="1 2" key="1">
    <citation type="submission" date="2018-05" db="EMBL/GenBank/DDBJ databases">
        <title>Streptomyces venezuelae.</title>
        <authorList>
            <person name="Kim W."/>
            <person name="Lee N."/>
            <person name="Cho B.-K."/>
        </authorList>
    </citation>
    <scope>NUCLEOTIDE SEQUENCE [LARGE SCALE GENOMIC DNA]</scope>
    <source>
        <strain evidence="1 2">ATCC 21018</strain>
    </source>
</reference>
<evidence type="ECO:0000313" key="1">
    <source>
        <dbReference type="EMBL" id="QES56790.1"/>
    </source>
</evidence>
<gene>
    <name evidence="1" type="ORF">DEJ51_23555</name>
</gene>
<accession>A0A5P2DQG8</accession>
<dbReference type="Proteomes" id="UP000324101">
    <property type="component" value="Chromosome"/>
</dbReference>
<protein>
    <submittedName>
        <fullName evidence="1">Uncharacterized protein</fullName>
    </submittedName>
</protein>
<dbReference type="AlphaFoldDB" id="A0A5P2DQG8"/>
<name>A0A5P2DQG8_STRVZ</name>